<dbReference type="VEuPathDB" id="FungiDB:TRICI_002664"/>
<evidence type="ECO:0000256" key="3">
    <source>
        <dbReference type="ARBA" id="ARBA00022448"/>
    </source>
</evidence>
<evidence type="ECO:0000256" key="5">
    <source>
        <dbReference type="ARBA" id="ARBA00022737"/>
    </source>
</evidence>
<dbReference type="SUPFAM" id="SSF103506">
    <property type="entry name" value="Mitochondrial carrier"/>
    <property type="match status" value="1"/>
</dbReference>
<feature type="transmembrane region" description="Helical" evidence="12">
    <location>
        <begin position="115"/>
        <end position="135"/>
    </location>
</feature>
<evidence type="ECO:0000256" key="10">
    <source>
        <dbReference type="PROSITE-ProRule" id="PRU00282"/>
    </source>
</evidence>
<evidence type="ECO:0000256" key="7">
    <source>
        <dbReference type="ARBA" id="ARBA00022989"/>
    </source>
</evidence>
<dbReference type="Pfam" id="PF00153">
    <property type="entry name" value="Mito_carr"/>
    <property type="match status" value="3"/>
</dbReference>
<keyword evidence="6" id="KW-0999">Mitochondrion inner membrane</keyword>
<evidence type="ECO:0008006" key="15">
    <source>
        <dbReference type="Google" id="ProtNLM"/>
    </source>
</evidence>
<gene>
    <name evidence="13" type="ORF">TRICI_002664</name>
</gene>
<dbReference type="GO" id="GO:0055085">
    <property type="term" value="P:transmembrane transport"/>
    <property type="evidence" value="ECO:0007669"/>
    <property type="project" value="InterPro"/>
</dbReference>
<keyword evidence="3 11" id="KW-0813">Transport</keyword>
<evidence type="ECO:0000256" key="12">
    <source>
        <dbReference type="SAM" id="Phobius"/>
    </source>
</evidence>
<evidence type="ECO:0000256" key="4">
    <source>
        <dbReference type="ARBA" id="ARBA00022692"/>
    </source>
</evidence>
<proteinExistence type="inferred from homology"/>
<dbReference type="AlphaFoldDB" id="A0A642V625"/>
<dbReference type="GO" id="GO:0005743">
    <property type="term" value="C:mitochondrial inner membrane"/>
    <property type="evidence" value="ECO:0007669"/>
    <property type="project" value="UniProtKB-SubCell"/>
</dbReference>
<comment type="similarity">
    <text evidence="2 11">Belongs to the mitochondrial carrier (TC 2.A.29) family.</text>
</comment>
<keyword evidence="4 10" id="KW-0812">Transmembrane</keyword>
<evidence type="ECO:0000256" key="1">
    <source>
        <dbReference type="ARBA" id="ARBA00004448"/>
    </source>
</evidence>
<evidence type="ECO:0000256" key="8">
    <source>
        <dbReference type="ARBA" id="ARBA00023128"/>
    </source>
</evidence>
<protein>
    <recommendedName>
        <fullName evidence="15">Mitochondrial thiamine pyrophosphate carrier 1</fullName>
    </recommendedName>
</protein>
<reference evidence="13" key="1">
    <citation type="journal article" date="2019" name="G3 (Bethesda)">
        <title>Genome Assemblies of Two Rare Opportunistic Yeast Pathogens: Diutina rugosa (syn. Candida rugosa) and Trichomonascus ciferrii (syn. Candida ciferrii).</title>
        <authorList>
            <person name="Mixao V."/>
            <person name="Saus E."/>
            <person name="Hansen A.P."/>
            <person name="Lass-Florl C."/>
            <person name="Gabaldon T."/>
        </authorList>
    </citation>
    <scope>NUCLEOTIDE SEQUENCE</scope>
    <source>
        <strain evidence="13">CBS 4856</strain>
    </source>
</reference>
<evidence type="ECO:0000313" key="14">
    <source>
        <dbReference type="Proteomes" id="UP000761534"/>
    </source>
</evidence>
<dbReference type="OrthoDB" id="18574at2759"/>
<dbReference type="PANTHER" id="PTHR24089">
    <property type="entry name" value="SOLUTE CARRIER FAMILY 25"/>
    <property type="match status" value="1"/>
</dbReference>
<evidence type="ECO:0000256" key="11">
    <source>
        <dbReference type="RuleBase" id="RU000488"/>
    </source>
</evidence>
<keyword evidence="8" id="KW-0496">Mitochondrion</keyword>
<keyword evidence="9 10" id="KW-0472">Membrane</keyword>
<feature type="repeat" description="Solcar" evidence="10">
    <location>
        <begin position="13"/>
        <end position="103"/>
    </location>
</feature>
<feature type="transmembrane region" description="Helical" evidence="12">
    <location>
        <begin position="175"/>
        <end position="194"/>
    </location>
</feature>
<evidence type="ECO:0000256" key="9">
    <source>
        <dbReference type="ARBA" id="ARBA00023136"/>
    </source>
</evidence>
<dbReference type="InterPro" id="IPR002067">
    <property type="entry name" value="MCP"/>
</dbReference>
<comment type="caution">
    <text evidence="13">The sequence shown here is derived from an EMBL/GenBank/DDBJ whole genome shotgun (WGS) entry which is preliminary data.</text>
</comment>
<organism evidence="13 14">
    <name type="scientific">Trichomonascus ciferrii</name>
    <dbReference type="NCBI Taxonomy" id="44093"/>
    <lineage>
        <taxon>Eukaryota</taxon>
        <taxon>Fungi</taxon>
        <taxon>Dikarya</taxon>
        <taxon>Ascomycota</taxon>
        <taxon>Saccharomycotina</taxon>
        <taxon>Dipodascomycetes</taxon>
        <taxon>Dipodascales</taxon>
        <taxon>Trichomonascaceae</taxon>
        <taxon>Trichomonascus</taxon>
        <taxon>Trichomonascus ciferrii complex</taxon>
    </lineage>
</organism>
<evidence type="ECO:0000313" key="13">
    <source>
        <dbReference type="EMBL" id="KAA8915169.1"/>
    </source>
</evidence>
<evidence type="ECO:0000256" key="2">
    <source>
        <dbReference type="ARBA" id="ARBA00006375"/>
    </source>
</evidence>
<comment type="subcellular location">
    <subcellularLocation>
        <location evidence="1">Mitochondrion inner membrane</location>
        <topology evidence="1">Multi-pass membrane protein</topology>
    </subcellularLocation>
</comment>
<dbReference type="InterPro" id="IPR023395">
    <property type="entry name" value="MCP_dom_sf"/>
</dbReference>
<accession>A0A642V625</accession>
<dbReference type="PROSITE" id="PS50920">
    <property type="entry name" value="SOLCAR"/>
    <property type="match status" value="3"/>
</dbReference>
<dbReference type="Proteomes" id="UP000761534">
    <property type="component" value="Unassembled WGS sequence"/>
</dbReference>
<sequence>MGKDDHLKTKETLSPVESIVCGGAAGLISRFVISPLDVVKIRLQLQTTNAGEFRLGTAVFHNMVGIVRSEGIRALWKGNVPAELMYVLYGAAQFTAYKNFNKLCNIYIPDVPENVHLFISGAMAGTFATAVTYPFDLLRTRFAAQSHTDRVYTSLLQSFRHIYVHEGGVKGYFRGLMPAVYSVVPNMGIFFMIYEETRRVMRSSVHLDVLPAPEATAGFVAGTIAKTTVFPLDTVRKRLQVQGPTKTSYSGGSVPTYSNNVLKCGRQIFVQEGIRGLYKGYFVSLMKTAPSSAVTIWAFERSVSLYRFFLPSSETPFA</sequence>
<dbReference type="PRINTS" id="PR00928">
    <property type="entry name" value="GRAVESDC"/>
</dbReference>
<dbReference type="Gene3D" id="1.50.40.10">
    <property type="entry name" value="Mitochondrial carrier domain"/>
    <property type="match status" value="1"/>
</dbReference>
<feature type="repeat" description="Solcar" evidence="10">
    <location>
        <begin position="209"/>
        <end position="305"/>
    </location>
</feature>
<feature type="repeat" description="Solcar" evidence="10">
    <location>
        <begin position="112"/>
        <end position="200"/>
    </location>
</feature>
<evidence type="ECO:0000256" key="6">
    <source>
        <dbReference type="ARBA" id="ARBA00022792"/>
    </source>
</evidence>
<keyword evidence="5" id="KW-0677">Repeat</keyword>
<dbReference type="InterPro" id="IPR018108">
    <property type="entry name" value="MCP_transmembrane"/>
</dbReference>
<keyword evidence="14" id="KW-1185">Reference proteome</keyword>
<dbReference type="PRINTS" id="PR00926">
    <property type="entry name" value="MITOCARRIER"/>
</dbReference>
<keyword evidence="7 12" id="KW-1133">Transmembrane helix</keyword>
<dbReference type="InterPro" id="IPR002167">
    <property type="entry name" value="GDC-like"/>
</dbReference>
<dbReference type="EMBL" id="SWFS01000181">
    <property type="protein sequence ID" value="KAA8915169.1"/>
    <property type="molecule type" value="Genomic_DNA"/>
</dbReference>
<name>A0A642V625_9ASCO</name>